<comment type="caution">
    <text evidence="6">The sequence shown here is derived from an EMBL/GenBank/DDBJ whole genome shotgun (WGS) entry which is preliminary data.</text>
</comment>
<keyword evidence="1" id="KW-0479">Metal-binding</keyword>
<sequence>MTMDIVPKNQRFNTRRSNTEELVPGILTIQKPPKPRIRPAIDKERKKFLEEIRKKKAWMEKEDREWIPRSILKEKKKKAKTEKKKHNKLDDHPKEDTDNDIAASLETEGSDEDTEVDEEMELLYSDAESSEGSEFDVDEVGTEQPAALAVELGHLVKVGHKYKCFYCTKQCSSHDEVYSHIKVDHPDIDLDSLNKDELNCPVCGQHFKTLWRYLQHTSVCTTETYSRCKSCPLCDKATTDLSAHMKYYHHERNFKCQQCDKYFPRRYALKNHIKIVHVEEEFLCEICAVSVKSQAYLKTHMLMVHGTEEDKKHICETCGKKFFKKSTLNEHSKIHSKILDRECDFCDKKFYTKTALRNHENRNHMDMIDWKLSCDKCSKPFHTQHHLKRHIQMKHSGNKLKRKARKLKEEKPCKYRCAQCHLEFHIKCKFDSHAKWHENPCKCEFDNTVCWRSFATETGLHSHLEADHDIKNSQLTFICKMCDEVFKDIFLHRKHVAVEHEGKHLVDCDLCNCAFEKRKCLTGHKFKKHGITLSWKCSVCNLRFGSSNALIAHQTVHNGKRLVVCRLCGLVFGNTAYRQKHWVHVHKIRKLERPDDLSGLTVQPFILAKNIQSYKDTDETVHIPIDLDNPVIPHIEEESTPEFKHEGSGADSNIMPVKIADSHPPTSKQSENVLLPLNQSFIPFHSMDTILQSELPITGQVNPLIPGPEPVNPLIPRPEPVNPLIPCPEPVNPLIPCPEPINPLIPRPEPVNPLIPGPEPGNSDPSDIWL</sequence>
<dbReference type="EMBL" id="CAIIXF020000008">
    <property type="protein sequence ID" value="CAH1792215.1"/>
    <property type="molecule type" value="Genomic_DNA"/>
</dbReference>
<dbReference type="PROSITE" id="PS50157">
    <property type="entry name" value="ZINC_FINGER_C2H2_2"/>
    <property type="match status" value="6"/>
</dbReference>
<gene>
    <name evidence="6" type="ORF">OFUS_LOCUS17219</name>
</gene>
<dbReference type="PANTHER" id="PTHR24379:SF121">
    <property type="entry name" value="C2H2-TYPE DOMAIN-CONTAINING PROTEIN"/>
    <property type="match status" value="1"/>
</dbReference>
<dbReference type="Pfam" id="PF00096">
    <property type="entry name" value="zf-C2H2"/>
    <property type="match status" value="2"/>
</dbReference>
<evidence type="ECO:0000256" key="4">
    <source>
        <dbReference type="ARBA" id="ARBA00022833"/>
    </source>
</evidence>
<dbReference type="AlphaFoldDB" id="A0A8J1XWU6"/>
<dbReference type="InterPro" id="IPR036236">
    <property type="entry name" value="Znf_C2H2_sf"/>
</dbReference>
<accession>A0A8J1XWU6</accession>
<keyword evidence="3" id="KW-0863">Zinc-finger</keyword>
<keyword evidence="2" id="KW-0677">Repeat</keyword>
<dbReference type="PROSITE" id="PS00028">
    <property type="entry name" value="ZINC_FINGER_C2H2_1"/>
    <property type="match status" value="10"/>
</dbReference>
<organism evidence="6 7">
    <name type="scientific">Owenia fusiformis</name>
    <name type="common">Polychaete worm</name>
    <dbReference type="NCBI Taxonomy" id="6347"/>
    <lineage>
        <taxon>Eukaryota</taxon>
        <taxon>Metazoa</taxon>
        <taxon>Spiralia</taxon>
        <taxon>Lophotrochozoa</taxon>
        <taxon>Annelida</taxon>
        <taxon>Polychaeta</taxon>
        <taxon>Sedentaria</taxon>
        <taxon>Canalipalpata</taxon>
        <taxon>Sabellida</taxon>
        <taxon>Oweniida</taxon>
        <taxon>Oweniidae</taxon>
        <taxon>Owenia</taxon>
    </lineage>
</organism>
<feature type="region of interest" description="Disordered" evidence="5">
    <location>
        <begin position="75"/>
        <end position="118"/>
    </location>
</feature>
<dbReference type="OrthoDB" id="6161988at2759"/>
<dbReference type="PANTHER" id="PTHR24379">
    <property type="entry name" value="KRAB AND ZINC FINGER DOMAIN-CONTAINING"/>
    <property type="match status" value="1"/>
</dbReference>
<keyword evidence="7" id="KW-1185">Reference proteome</keyword>
<feature type="compositionally biased region" description="Acidic residues" evidence="5">
    <location>
        <begin position="108"/>
        <end position="118"/>
    </location>
</feature>
<evidence type="ECO:0000256" key="5">
    <source>
        <dbReference type="SAM" id="MobiDB-lite"/>
    </source>
</evidence>
<evidence type="ECO:0000256" key="1">
    <source>
        <dbReference type="ARBA" id="ARBA00022723"/>
    </source>
</evidence>
<proteinExistence type="predicted"/>
<keyword evidence="4" id="KW-0862">Zinc</keyword>
<dbReference type="Gene3D" id="3.30.160.60">
    <property type="entry name" value="Classic Zinc Finger"/>
    <property type="match status" value="4"/>
</dbReference>
<dbReference type="SUPFAM" id="SSF57667">
    <property type="entry name" value="beta-beta-alpha zinc fingers"/>
    <property type="match status" value="3"/>
</dbReference>
<name>A0A8J1XWU6_OWEFU</name>
<dbReference type="InterPro" id="IPR013087">
    <property type="entry name" value="Znf_C2H2_type"/>
</dbReference>
<feature type="region of interest" description="Disordered" evidence="5">
    <location>
        <begin position="642"/>
        <end position="670"/>
    </location>
</feature>
<reference evidence="6" key="1">
    <citation type="submission" date="2022-03" db="EMBL/GenBank/DDBJ databases">
        <authorList>
            <person name="Martin C."/>
        </authorList>
    </citation>
    <scope>NUCLEOTIDE SEQUENCE</scope>
</reference>
<evidence type="ECO:0000256" key="3">
    <source>
        <dbReference type="ARBA" id="ARBA00022771"/>
    </source>
</evidence>
<protein>
    <submittedName>
        <fullName evidence="6">Uncharacterized protein</fullName>
    </submittedName>
</protein>
<feature type="region of interest" description="Disordered" evidence="5">
    <location>
        <begin position="748"/>
        <end position="770"/>
    </location>
</feature>
<evidence type="ECO:0000256" key="2">
    <source>
        <dbReference type="ARBA" id="ARBA00022737"/>
    </source>
</evidence>
<dbReference type="SMART" id="SM00355">
    <property type="entry name" value="ZnF_C2H2"/>
    <property type="match status" value="14"/>
</dbReference>
<dbReference type="GO" id="GO:0008270">
    <property type="term" value="F:zinc ion binding"/>
    <property type="evidence" value="ECO:0007669"/>
    <property type="project" value="UniProtKB-KW"/>
</dbReference>
<dbReference type="Pfam" id="PF12874">
    <property type="entry name" value="zf-met"/>
    <property type="match status" value="2"/>
</dbReference>
<feature type="compositionally biased region" description="Pro residues" evidence="5">
    <location>
        <begin position="748"/>
        <end position="759"/>
    </location>
</feature>
<dbReference type="Proteomes" id="UP000749559">
    <property type="component" value="Unassembled WGS sequence"/>
</dbReference>
<feature type="compositionally biased region" description="Basic residues" evidence="5">
    <location>
        <begin position="75"/>
        <end position="87"/>
    </location>
</feature>
<evidence type="ECO:0000313" key="6">
    <source>
        <dbReference type="EMBL" id="CAH1792215.1"/>
    </source>
</evidence>
<evidence type="ECO:0000313" key="7">
    <source>
        <dbReference type="Proteomes" id="UP000749559"/>
    </source>
</evidence>